<evidence type="ECO:0000313" key="3">
    <source>
        <dbReference type="Proteomes" id="UP000614350"/>
    </source>
</evidence>
<reference evidence="2" key="1">
    <citation type="journal article" date="2020" name="G3 (Bethesda)">
        <title>High-Quality Assemblies for Three Invasive Social Wasps from the &lt;i&gt;Vespula&lt;/i&gt; Genus.</title>
        <authorList>
            <person name="Harrop T.W.R."/>
            <person name="Guhlin J."/>
            <person name="McLaughlin G.M."/>
            <person name="Permina E."/>
            <person name="Stockwell P."/>
            <person name="Gilligan J."/>
            <person name="Le Lec M.F."/>
            <person name="Gruber M.A.M."/>
            <person name="Quinn O."/>
            <person name="Lovegrove M."/>
            <person name="Duncan E.J."/>
            <person name="Remnant E.J."/>
            <person name="Van Eeckhoven J."/>
            <person name="Graham B."/>
            <person name="Knapp R.A."/>
            <person name="Langford K.W."/>
            <person name="Kronenberg Z."/>
            <person name="Press M.O."/>
            <person name="Eacker S.M."/>
            <person name="Wilson-Rankin E.E."/>
            <person name="Purcell J."/>
            <person name="Lester P.J."/>
            <person name="Dearden P.K."/>
        </authorList>
    </citation>
    <scope>NUCLEOTIDE SEQUENCE</scope>
    <source>
        <strain evidence="2">Marl-1</strain>
    </source>
</reference>
<dbReference type="Proteomes" id="UP000614350">
    <property type="component" value="Unassembled WGS sequence"/>
</dbReference>
<sequence>MEQHAEANEIPSVDELTDFLQKISYFRALAIQYETEEEHEQEYNEESQNELASHKSFNKSNPTNSLVMSCATKQSEKKITWRSRGVSVRFDDFDYVSTVCGKITLSRRAKWILVWLLI</sequence>
<dbReference type="AlphaFoldDB" id="A0A834J7X6"/>
<feature type="region of interest" description="Disordered" evidence="1">
    <location>
        <begin position="37"/>
        <end position="64"/>
    </location>
</feature>
<feature type="compositionally biased region" description="Acidic residues" evidence="1">
    <location>
        <begin position="37"/>
        <end position="48"/>
    </location>
</feature>
<accession>A0A834J7X6</accession>
<protein>
    <submittedName>
        <fullName evidence="2">Uncharacterized protein</fullName>
    </submittedName>
</protein>
<proteinExistence type="predicted"/>
<organism evidence="2 3">
    <name type="scientific">Vespula vulgaris</name>
    <name type="common">Yellow jacket</name>
    <name type="synonym">Wasp</name>
    <dbReference type="NCBI Taxonomy" id="7454"/>
    <lineage>
        <taxon>Eukaryota</taxon>
        <taxon>Metazoa</taxon>
        <taxon>Ecdysozoa</taxon>
        <taxon>Arthropoda</taxon>
        <taxon>Hexapoda</taxon>
        <taxon>Insecta</taxon>
        <taxon>Pterygota</taxon>
        <taxon>Neoptera</taxon>
        <taxon>Endopterygota</taxon>
        <taxon>Hymenoptera</taxon>
        <taxon>Apocrita</taxon>
        <taxon>Aculeata</taxon>
        <taxon>Vespoidea</taxon>
        <taxon>Vespidae</taxon>
        <taxon>Vespinae</taxon>
        <taxon>Vespula</taxon>
    </lineage>
</organism>
<name>A0A834J7X6_VESVU</name>
<comment type="caution">
    <text evidence="2">The sequence shown here is derived from an EMBL/GenBank/DDBJ whole genome shotgun (WGS) entry which is preliminary data.</text>
</comment>
<evidence type="ECO:0000313" key="2">
    <source>
        <dbReference type="EMBL" id="KAF7383563.1"/>
    </source>
</evidence>
<dbReference type="EMBL" id="JACSEA010000017">
    <property type="protein sequence ID" value="KAF7383563.1"/>
    <property type="molecule type" value="Genomic_DNA"/>
</dbReference>
<gene>
    <name evidence="2" type="ORF">HZH66_012913</name>
</gene>
<evidence type="ECO:0000256" key="1">
    <source>
        <dbReference type="SAM" id="MobiDB-lite"/>
    </source>
</evidence>
<keyword evidence="3" id="KW-1185">Reference proteome</keyword>